<dbReference type="GO" id="GO:0030246">
    <property type="term" value="F:carbohydrate binding"/>
    <property type="evidence" value="ECO:0007669"/>
    <property type="project" value="UniProtKB-KW"/>
</dbReference>
<proteinExistence type="predicted"/>
<dbReference type="AlphaFoldDB" id="A0A5N5FUP9"/>
<comment type="caution">
    <text evidence="1">The sequence shown here is derived from an EMBL/GenBank/DDBJ whole genome shotgun (WGS) entry which is preliminary data.</text>
</comment>
<organism evidence="1 2">
    <name type="scientific">Pyrus ussuriensis x Pyrus communis</name>
    <dbReference type="NCBI Taxonomy" id="2448454"/>
    <lineage>
        <taxon>Eukaryota</taxon>
        <taxon>Viridiplantae</taxon>
        <taxon>Streptophyta</taxon>
        <taxon>Embryophyta</taxon>
        <taxon>Tracheophyta</taxon>
        <taxon>Spermatophyta</taxon>
        <taxon>Magnoliopsida</taxon>
        <taxon>eudicotyledons</taxon>
        <taxon>Gunneridae</taxon>
        <taxon>Pentapetalae</taxon>
        <taxon>rosids</taxon>
        <taxon>fabids</taxon>
        <taxon>Rosales</taxon>
        <taxon>Rosaceae</taxon>
        <taxon>Amygdaloideae</taxon>
        <taxon>Maleae</taxon>
        <taxon>Pyrus</taxon>
    </lineage>
</organism>
<dbReference type="EMBL" id="SMOL01000695">
    <property type="protein sequence ID" value="KAB2601994.1"/>
    <property type="molecule type" value="Genomic_DNA"/>
</dbReference>
<keyword evidence="1" id="KW-0430">Lectin</keyword>
<keyword evidence="1" id="KW-0675">Receptor</keyword>
<dbReference type="Proteomes" id="UP000327157">
    <property type="component" value="Chromosome 10"/>
</dbReference>
<name>A0A5N5FUP9_9ROSA</name>
<keyword evidence="1" id="KW-0418">Kinase</keyword>
<accession>A0A5N5FUP9</accession>
<sequence length="68" mass="7506">MAWHGPRFRLPCLGCLPKMKKLLDFDFSAAVDEVVNDEVAKIGATEDEVPDERTVECKMAAAPRPFAA</sequence>
<reference evidence="2" key="2">
    <citation type="submission" date="2019-10" db="EMBL/GenBank/DDBJ databases">
        <title>A de novo genome assembly of a pear dwarfing rootstock.</title>
        <authorList>
            <person name="Wang F."/>
            <person name="Wang J."/>
            <person name="Li S."/>
            <person name="Zhang Y."/>
            <person name="Fang M."/>
            <person name="Ma L."/>
            <person name="Zhao Y."/>
            <person name="Jiang S."/>
        </authorList>
    </citation>
    <scope>NUCLEOTIDE SEQUENCE [LARGE SCALE GENOMIC DNA]</scope>
</reference>
<protein>
    <submittedName>
        <fullName evidence="1">L-type lectin-domain containing receptor kinase S.5</fullName>
    </submittedName>
</protein>
<evidence type="ECO:0000313" key="1">
    <source>
        <dbReference type="EMBL" id="KAB2601994.1"/>
    </source>
</evidence>
<reference evidence="1 2" key="3">
    <citation type="submission" date="2019-11" db="EMBL/GenBank/DDBJ databases">
        <title>A de novo genome assembly of a pear dwarfing rootstock.</title>
        <authorList>
            <person name="Wang F."/>
            <person name="Wang J."/>
            <person name="Li S."/>
            <person name="Zhang Y."/>
            <person name="Fang M."/>
            <person name="Ma L."/>
            <person name="Zhao Y."/>
            <person name="Jiang S."/>
        </authorList>
    </citation>
    <scope>NUCLEOTIDE SEQUENCE [LARGE SCALE GENOMIC DNA]</scope>
    <source>
        <strain evidence="1">S2</strain>
        <tissue evidence="1">Leaf</tissue>
    </source>
</reference>
<evidence type="ECO:0000313" key="2">
    <source>
        <dbReference type="Proteomes" id="UP000327157"/>
    </source>
</evidence>
<keyword evidence="2" id="KW-1185">Reference proteome</keyword>
<dbReference type="GO" id="GO:0016301">
    <property type="term" value="F:kinase activity"/>
    <property type="evidence" value="ECO:0007669"/>
    <property type="project" value="UniProtKB-KW"/>
</dbReference>
<reference evidence="1 2" key="1">
    <citation type="submission" date="2019-09" db="EMBL/GenBank/DDBJ databases">
        <authorList>
            <person name="Ou C."/>
        </authorList>
    </citation>
    <scope>NUCLEOTIDE SEQUENCE [LARGE SCALE GENOMIC DNA]</scope>
    <source>
        <strain evidence="1">S2</strain>
        <tissue evidence="1">Leaf</tissue>
    </source>
</reference>
<gene>
    <name evidence="1" type="ORF">D8674_002999</name>
</gene>
<keyword evidence="1" id="KW-0808">Transferase</keyword>